<evidence type="ECO:0000256" key="1">
    <source>
        <dbReference type="ARBA" id="ARBA00001933"/>
    </source>
</evidence>
<dbReference type="InterPro" id="IPR015421">
    <property type="entry name" value="PyrdxlP-dep_Trfase_major"/>
</dbReference>
<dbReference type="GO" id="GO:0016829">
    <property type="term" value="F:lyase activity"/>
    <property type="evidence" value="ECO:0007669"/>
    <property type="project" value="UniProtKB-KW"/>
</dbReference>
<dbReference type="EC" id="4.1.2.48" evidence="4"/>
<comment type="cofactor">
    <cofactor evidence="1">
        <name>pyridoxal 5'-phosphate</name>
        <dbReference type="ChEBI" id="CHEBI:597326"/>
    </cofactor>
</comment>
<dbReference type="InterPro" id="IPR015422">
    <property type="entry name" value="PyrdxlP-dep_Trfase_small"/>
</dbReference>
<keyword evidence="4" id="KW-0456">Lyase</keyword>
<sequence>MILDLSSDHVAPAHPAVLAAVAEANQGRARSYGADPWTREAERRLRAIFGPRMSYLPVFNGTGANVLALTAMTRRWESVLCAEDAHVHTDETAAPERAGLKLVLAPSPTGRISPGTLARHLAPGNRHRPQVSVLSLTQSTELGTCYSVADLRALCAEAHELGLAVHLDGARLANAAVTLGVSWAELTTAVGVDVVSLGCSKNGGLLGEGVVVLEPGAVPGLDYLHKAVGQLPAKTRFVSTQLLALLDDDLWYRNARHANAQARRLADGLARLDDVRVQLPTEANAVFADVSAEVAARLAQDVATATWQTTGERGERRLLRLMTAWDTDPADVDRVLACAAAAVGAGRPQQAEPVCSSPTALSAPRP</sequence>
<dbReference type="PANTHER" id="PTHR48097:SF5">
    <property type="entry name" value="LOW SPECIFICITY L-THREONINE ALDOLASE"/>
    <property type="match status" value="1"/>
</dbReference>
<dbReference type="InterPro" id="IPR001597">
    <property type="entry name" value="ArAA_b-elim_lyase/Thr_aldolase"/>
</dbReference>
<organism evidence="4 5">
    <name type="scientific">Nocardioides simplex</name>
    <name type="common">Arthrobacter simplex</name>
    <dbReference type="NCBI Taxonomy" id="2045"/>
    <lineage>
        <taxon>Bacteria</taxon>
        <taxon>Bacillati</taxon>
        <taxon>Actinomycetota</taxon>
        <taxon>Actinomycetes</taxon>
        <taxon>Propionibacteriales</taxon>
        <taxon>Nocardioidaceae</taxon>
        <taxon>Pimelobacter</taxon>
    </lineage>
</organism>
<dbReference type="Gene3D" id="3.90.1150.10">
    <property type="entry name" value="Aspartate Aminotransferase, domain 1"/>
    <property type="match status" value="1"/>
</dbReference>
<dbReference type="Pfam" id="PF01212">
    <property type="entry name" value="Beta_elim_lyase"/>
    <property type="match status" value="1"/>
</dbReference>
<protein>
    <submittedName>
        <fullName evidence="4">Low-specificity L-threonine aldolase</fullName>
        <ecNumber evidence="4">4.1.2.48</ecNumber>
    </submittedName>
</protein>
<dbReference type="AlphaFoldDB" id="A0A0C5XLX1"/>
<evidence type="ECO:0000256" key="2">
    <source>
        <dbReference type="ARBA" id="ARBA00006966"/>
    </source>
</evidence>
<dbReference type="EMBL" id="CP009896">
    <property type="protein sequence ID" value="AJR18412.1"/>
    <property type="molecule type" value="Genomic_DNA"/>
</dbReference>
<name>A0A0C5XLX1_NOCSI</name>
<dbReference type="PANTHER" id="PTHR48097">
    <property type="entry name" value="L-THREONINE ALDOLASE-RELATED"/>
    <property type="match status" value="1"/>
</dbReference>
<dbReference type="RefSeq" id="WP_052138613.1">
    <property type="nucleotide sequence ID" value="NZ_BJMC01000009.1"/>
</dbReference>
<accession>A0A0C5XLX1</accession>
<dbReference type="GO" id="GO:0006520">
    <property type="term" value="P:amino acid metabolic process"/>
    <property type="evidence" value="ECO:0007669"/>
    <property type="project" value="InterPro"/>
</dbReference>
<dbReference type="GeneID" id="96609850"/>
<dbReference type="SUPFAM" id="SSF53383">
    <property type="entry name" value="PLP-dependent transferases"/>
    <property type="match status" value="1"/>
</dbReference>
<dbReference type="InterPro" id="IPR015424">
    <property type="entry name" value="PyrdxlP-dep_Trfase"/>
</dbReference>
<evidence type="ECO:0000256" key="3">
    <source>
        <dbReference type="ARBA" id="ARBA00022898"/>
    </source>
</evidence>
<evidence type="ECO:0000313" key="5">
    <source>
        <dbReference type="Proteomes" id="UP000030300"/>
    </source>
</evidence>
<dbReference type="Gene3D" id="3.40.640.10">
    <property type="entry name" value="Type I PLP-dependent aspartate aminotransferase-like (Major domain)"/>
    <property type="match status" value="1"/>
</dbReference>
<evidence type="ECO:0000313" key="4">
    <source>
        <dbReference type="EMBL" id="AJR18412.1"/>
    </source>
</evidence>
<proteinExistence type="inferred from homology"/>
<comment type="similarity">
    <text evidence="2">Belongs to the threonine aldolase family.</text>
</comment>
<reference evidence="4 5" key="1">
    <citation type="journal article" date="2015" name="Genome Announc.">
        <title>Complete Genome Sequence of Steroid-Transforming Nocardioides simplex VKM Ac-2033D.</title>
        <authorList>
            <person name="Shtratnikova V.Y."/>
            <person name="Schelkunov M.I."/>
            <person name="Pekov Y.A."/>
            <person name="Fokina V.V."/>
            <person name="Logacheva M.D."/>
            <person name="Sokolov S.L."/>
            <person name="Bragin E.Y."/>
            <person name="Ashapkin V.V."/>
            <person name="Donova M.V."/>
        </authorList>
    </citation>
    <scope>NUCLEOTIDE SEQUENCE [LARGE SCALE GENOMIC DNA]</scope>
    <source>
        <strain evidence="4 5">VKM Ac-2033D</strain>
    </source>
</reference>
<keyword evidence="3" id="KW-0663">Pyridoxal phosphate</keyword>
<dbReference type="KEGG" id="psim:KR76_13325"/>
<dbReference type="Proteomes" id="UP000030300">
    <property type="component" value="Chromosome"/>
</dbReference>
<dbReference type="HOGENOM" id="CLU_049619_0_0_11"/>
<keyword evidence="5" id="KW-1185">Reference proteome</keyword>
<gene>
    <name evidence="4" type="ORF">KR76_13325</name>
</gene>
<dbReference type="STRING" id="2045.KR76_13325"/>